<dbReference type="FunFam" id="3.20.20.70:FF:000029">
    <property type="entry name" value="L-lactate dehydrogenase"/>
    <property type="match status" value="1"/>
</dbReference>
<dbReference type="InterPro" id="IPR037396">
    <property type="entry name" value="FMN_HAD"/>
</dbReference>
<evidence type="ECO:0000256" key="2">
    <source>
        <dbReference type="ARBA" id="ARBA00022630"/>
    </source>
</evidence>
<evidence type="ECO:0000256" key="7">
    <source>
        <dbReference type="PIRSR" id="PIRSR000138-2"/>
    </source>
</evidence>
<evidence type="ECO:0000256" key="5">
    <source>
        <dbReference type="ARBA" id="ARBA00024042"/>
    </source>
</evidence>
<evidence type="ECO:0000259" key="8">
    <source>
        <dbReference type="PROSITE" id="PS51349"/>
    </source>
</evidence>
<dbReference type="PIRSF" id="PIRSF000138">
    <property type="entry name" value="Al-hdrx_acd_dh"/>
    <property type="match status" value="1"/>
</dbReference>
<dbReference type="PANTHER" id="PTHR10578:SF107">
    <property type="entry name" value="2-HYDROXYACID OXIDASE 1"/>
    <property type="match status" value="1"/>
</dbReference>
<comment type="cofactor">
    <cofactor evidence="1">
        <name>FMN</name>
        <dbReference type="ChEBI" id="CHEBI:58210"/>
    </cofactor>
</comment>
<feature type="binding site" evidence="7">
    <location>
        <position position="262"/>
    </location>
    <ligand>
        <name>FMN</name>
        <dbReference type="ChEBI" id="CHEBI:58210"/>
    </ligand>
</feature>
<dbReference type="Pfam" id="PF01070">
    <property type="entry name" value="FMN_dh"/>
    <property type="match status" value="1"/>
</dbReference>
<feature type="binding site" evidence="7">
    <location>
        <position position="135"/>
    </location>
    <ligand>
        <name>FMN</name>
        <dbReference type="ChEBI" id="CHEBI:58210"/>
    </ligand>
</feature>
<evidence type="ECO:0000256" key="4">
    <source>
        <dbReference type="ARBA" id="ARBA00023002"/>
    </source>
</evidence>
<dbReference type="CDD" id="cd02809">
    <property type="entry name" value="alpha_hydroxyacid_oxid_FMN"/>
    <property type="match status" value="1"/>
</dbReference>
<dbReference type="EMBL" id="QEKO01000001">
    <property type="protein sequence ID" value="PVY68129.1"/>
    <property type="molecule type" value="Genomic_DNA"/>
</dbReference>
<dbReference type="STRING" id="1231391.GCA_000308195_03338"/>
<evidence type="ECO:0000313" key="9">
    <source>
        <dbReference type="EMBL" id="PVY68129.1"/>
    </source>
</evidence>
<feature type="active site" description="Proton acceptor" evidence="6">
    <location>
        <position position="286"/>
    </location>
</feature>
<dbReference type="PROSITE" id="PS51349">
    <property type="entry name" value="FMN_HYDROXY_ACID_DH_2"/>
    <property type="match status" value="1"/>
</dbReference>
<gene>
    <name evidence="9" type="ORF">C7440_0518</name>
</gene>
<feature type="binding site" evidence="7">
    <location>
        <position position="163"/>
    </location>
    <ligand>
        <name>FMN</name>
        <dbReference type="ChEBI" id="CHEBI:58210"/>
    </ligand>
</feature>
<name>A0A2U1CQH8_9BURK</name>
<dbReference type="Gene3D" id="3.20.20.70">
    <property type="entry name" value="Aldolase class I"/>
    <property type="match status" value="1"/>
</dbReference>
<reference evidence="9 10" key="1">
    <citation type="submission" date="2018-04" db="EMBL/GenBank/DDBJ databases">
        <title>Genomic Encyclopedia of Type Strains, Phase IV (KMG-IV): sequencing the most valuable type-strain genomes for metagenomic binning, comparative biology and taxonomic classification.</title>
        <authorList>
            <person name="Goeker M."/>
        </authorList>
    </citation>
    <scope>NUCLEOTIDE SEQUENCE [LARGE SCALE GENOMIC DNA]</scope>
    <source>
        <strain evidence="9 10">DSM 10065</strain>
    </source>
</reference>
<feature type="binding site" evidence="7">
    <location>
        <position position="137"/>
    </location>
    <ligand>
        <name>glyoxylate</name>
        <dbReference type="ChEBI" id="CHEBI:36655"/>
    </ligand>
</feature>
<dbReference type="GO" id="GO:0010181">
    <property type="term" value="F:FMN binding"/>
    <property type="evidence" value="ECO:0007669"/>
    <property type="project" value="InterPro"/>
</dbReference>
<keyword evidence="2 7" id="KW-0285">Flavoprotein</keyword>
<feature type="binding site" evidence="7">
    <location>
        <position position="32"/>
    </location>
    <ligand>
        <name>glyoxylate</name>
        <dbReference type="ChEBI" id="CHEBI:36655"/>
    </ligand>
</feature>
<dbReference type="AlphaFoldDB" id="A0A2U1CQH8"/>
<dbReference type="InterPro" id="IPR000262">
    <property type="entry name" value="FMN-dep_DH"/>
</dbReference>
<feature type="binding site" evidence="7">
    <location>
        <begin position="85"/>
        <end position="87"/>
    </location>
    <ligand>
        <name>FMN</name>
        <dbReference type="ChEBI" id="CHEBI:58210"/>
    </ligand>
</feature>
<feature type="binding site" evidence="7">
    <location>
        <position position="284"/>
    </location>
    <ligand>
        <name>FMN</name>
        <dbReference type="ChEBI" id="CHEBI:58210"/>
    </ligand>
</feature>
<comment type="similarity">
    <text evidence="5">Belongs to the FMN-dependent alpha-hydroxy acid dehydrogenase family.</text>
</comment>
<dbReference type="PANTHER" id="PTHR10578">
    <property type="entry name" value="S -2-HYDROXY-ACID OXIDASE-RELATED"/>
    <property type="match status" value="1"/>
</dbReference>
<feature type="binding site" evidence="7">
    <location>
        <position position="286"/>
    </location>
    <ligand>
        <name>glyoxylate</name>
        <dbReference type="ChEBI" id="CHEBI:36655"/>
    </ligand>
</feature>
<feature type="domain" description="FMN hydroxy acid dehydrogenase" evidence="8">
    <location>
        <begin position="6"/>
        <end position="391"/>
    </location>
</feature>
<dbReference type="InterPro" id="IPR013785">
    <property type="entry name" value="Aldolase_TIM"/>
</dbReference>
<proteinExistence type="inferred from homology"/>
<evidence type="ECO:0000256" key="3">
    <source>
        <dbReference type="ARBA" id="ARBA00022643"/>
    </source>
</evidence>
<feature type="binding site" evidence="7">
    <location>
        <begin position="317"/>
        <end position="321"/>
    </location>
    <ligand>
        <name>FMN</name>
        <dbReference type="ChEBI" id="CHEBI:58210"/>
    </ligand>
</feature>
<dbReference type="RefSeq" id="WP_017525692.1">
    <property type="nucleotide sequence ID" value="NZ_JACCEX010000001.1"/>
</dbReference>
<feature type="binding site" evidence="7">
    <location>
        <begin position="340"/>
        <end position="341"/>
    </location>
    <ligand>
        <name>FMN</name>
        <dbReference type="ChEBI" id="CHEBI:58210"/>
    </ligand>
</feature>
<feature type="binding site" evidence="7">
    <location>
        <position position="289"/>
    </location>
    <ligand>
        <name>glyoxylate</name>
        <dbReference type="ChEBI" id="CHEBI:36655"/>
    </ligand>
</feature>
<comment type="caution">
    <text evidence="9">The sequence shown here is derived from an EMBL/GenBank/DDBJ whole genome shotgun (WGS) entry which is preliminary data.</text>
</comment>
<organism evidence="9 10">
    <name type="scientific">Pusillimonas noertemannii</name>
    <dbReference type="NCBI Taxonomy" id="305977"/>
    <lineage>
        <taxon>Bacteria</taxon>
        <taxon>Pseudomonadati</taxon>
        <taxon>Pseudomonadota</taxon>
        <taxon>Betaproteobacteria</taxon>
        <taxon>Burkholderiales</taxon>
        <taxon>Alcaligenaceae</taxon>
        <taxon>Pusillimonas</taxon>
    </lineage>
</organism>
<keyword evidence="4" id="KW-0560">Oxidoreductase</keyword>
<dbReference type="InterPro" id="IPR012133">
    <property type="entry name" value="Alpha-hydoxy_acid_DH_FMN"/>
</dbReference>
<evidence type="ECO:0000313" key="10">
    <source>
        <dbReference type="Proteomes" id="UP000246145"/>
    </source>
</evidence>
<sequence>MRPAMRRLNHCYNVADLRSAARRRLPRGVFDYLDKGTEDQLSLQNNRHALESLKLLQRVLADVSDVQPACELLGGAASMPLAIAPTGIAGLCWYKGELELARAAARAGVPFTLATGSNTPMEEIAESAGGRLWFQLYMWRKRSLSYDLVRRAAAAGFEALIWTVDIPYRPNREHDRRNGFYSPYKLNLRSAADSLCHPRWLASVLARYLATTGMPRHANFPPEYQRRFTSNVTHANELRADQLSWEDVARLRDIWPGKLIIKGIMREEDACRAVACGVDGIVVSNHGGRNLDSAPATLEVLPGIAAAVGGKATVLVDSGIRRGSDIAKCLALGAKGVLAGRATLYGVAAGGQAGAGLALDILREELRRTMAYVGCQRVGDLGSDALWRPAQPRSAFTHS</sequence>
<dbReference type="GO" id="GO:0016614">
    <property type="term" value="F:oxidoreductase activity, acting on CH-OH group of donors"/>
    <property type="evidence" value="ECO:0007669"/>
    <property type="project" value="UniProtKB-ARBA"/>
</dbReference>
<dbReference type="Proteomes" id="UP000246145">
    <property type="component" value="Unassembled WGS sequence"/>
</dbReference>
<keyword evidence="10" id="KW-1185">Reference proteome</keyword>
<accession>A0A2U1CQH8</accession>
<evidence type="ECO:0000256" key="6">
    <source>
        <dbReference type="PIRSR" id="PIRSR000138-1"/>
    </source>
</evidence>
<evidence type="ECO:0000256" key="1">
    <source>
        <dbReference type="ARBA" id="ARBA00001917"/>
    </source>
</evidence>
<protein>
    <submittedName>
        <fullName evidence="9">L-lactate dehydrogenase (Cytochrome)/(S)-mandelate dehydrogenase</fullName>
    </submittedName>
</protein>
<dbReference type="SUPFAM" id="SSF51395">
    <property type="entry name" value="FMN-linked oxidoreductases"/>
    <property type="match status" value="1"/>
</dbReference>
<keyword evidence="3 7" id="KW-0288">FMN</keyword>
<feature type="binding site" evidence="7">
    <location>
        <position position="172"/>
    </location>
    <ligand>
        <name>glyoxylate</name>
        <dbReference type="ChEBI" id="CHEBI:36655"/>
    </ligand>
</feature>